<proteinExistence type="predicted"/>
<feature type="coiled-coil region" evidence="1">
    <location>
        <begin position="26"/>
        <end position="53"/>
    </location>
</feature>
<dbReference type="VEuPathDB" id="PlasmoDB:PmUG01_08046300"/>
<gene>
    <name evidence="2" type="ORF">PMALA_010970</name>
</gene>
<name>A0A1A8VWJ7_PLAMA</name>
<reference evidence="3" key="1">
    <citation type="submission" date="2016-05" db="EMBL/GenBank/DDBJ databases">
        <authorList>
            <person name="Naeem Raeece"/>
        </authorList>
    </citation>
    <scope>NUCLEOTIDE SEQUENCE [LARGE SCALE GENOMIC DNA]</scope>
</reference>
<evidence type="ECO:0000313" key="3">
    <source>
        <dbReference type="Proteomes" id="UP000078597"/>
    </source>
</evidence>
<evidence type="ECO:0000256" key="1">
    <source>
        <dbReference type="SAM" id="Coils"/>
    </source>
</evidence>
<dbReference type="EMBL" id="FLQW01000601">
    <property type="protein sequence ID" value="SBS84878.1"/>
    <property type="molecule type" value="Genomic_DNA"/>
</dbReference>
<dbReference type="Proteomes" id="UP000078597">
    <property type="component" value="Unassembled WGS sequence"/>
</dbReference>
<organism evidence="2 3">
    <name type="scientific">Plasmodium malariae</name>
    <dbReference type="NCBI Taxonomy" id="5858"/>
    <lineage>
        <taxon>Eukaryota</taxon>
        <taxon>Sar</taxon>
        <taxon>Alveolata</taxon>
        <taxon>Apicomplexa</taxon>
        <taxon>Aconoidasida</taxon>
        <taxon>Haemosporida</taxon>
        <taxon>Plasmodiidae</taxon>
        <taxon>Plasmodium</taxon>
        <taxon>Plasmodium (Plasmodium)</taxon>
    </lineage>
</organism>
<accession>A0A1A8VWJ7</accession>
<dbReference type="AlphaFoldDB" id="A0A1A8VWJ7"/>
<protein>
    <submittedName>
        <fullName evidence="2">Uncharacterized protein</fullName>
    </submittedName>
</protein>
<evidence type="ECO:0000313" key="2">
    <source>
        <dbReference type="EMBL" id="SBS84878.1"/>
    </source>
</evidence>
<keyword evidence="1" id="KW-0175">Coiled coil</keyword>
<sequence>MWKKVKIFQVGRKVHTLVARTKDNKLKKIRTYINNYEENVSEIKRKKEYLNLLRNIYHTIPSRLNEKDVWDEFVNKLKAENCYFKLKQIVQKGTMHCQSLYCRQIIFLYYIGNWEHRALVRVNVNLIIS</sequence>